<keyword evidence="2" id="KW-1133">Transmembrane helix</keyword>
<protein>
    <submittedName>
        <fullName evidence="3">Uncharacterized protein</fullName>
    </submittedName>
</protein>
<evidence type="ECO:0000256" key="1">
    <source>
        <dbReference type="SAM" id="MobiDB-lite"/>
    </source>
</evidence>
<sequence length="66" mass="6431">MPAATGGQGFPPAAVAQRADATGSVPAASAPSSLSSLLLLGGLVAMTGAGSGYLRVRRHVAERRAA</sequence>
<reference evidence="3 4" key="1">
    <citation type="submission" date="2020-05" db="EMBL/GenBank/DDBJ databases">
        <title>Flexivirga sp. ID2601S isolated from air conditioner.</title>
        <authorList>
            <person name="Kim D.H."/>
        </authorList>
    </citation>
    <scope>NUCLEOTIDE SEQUENCE [LARGE SCALE GENOMIC DNA]</scope>
    <source>
        <strain evidence="3 4">ID2601S</strain>
    </source>
</reference>
<comment type="caution">
    <text evidence="3">The sequence shown here is derived from an EMBL/GenBank/DDBJ whole genome shotgun (WGS) entry which is preliminary data.</text>
</comment>
<gene>
    <name evidence="3" type="ORF">HJ588_06775</name>
</gene>
<keyword evidence="2" id="KW-0812">Transmembrane</keyword>
<evidence type="ECO:0000313" key="4">
    <source>
        <dbReference type="Proteomes" id="UP000557772"/>
    </source>
</evidence>
<name>A0A849ADM6_9MICO</name>
<evidence type="ECO:0000313" key="3">
    <source>
        <dbReference type="EMBL" id="NNG38974.1"/>
    </source>
</evidence>
<evidence type="ECO:0000256" key="2">
    <source>
        <dbReference type="SAM" id="Phobius"/>
    </source>
</evidence>
<keyword evidence="2" id="KW-0472">Membrane</keyword>
<keyword evidence="4" id="KW-1185">Reference proteome</keyword>
<feature type="transmembrane region" description="Helical" evidence="2">
    <location>
        <begin position="34"/>
        <end position="54"/>
    </location>
</feature>
<dbReference type="AlphaFoldDB" id="A0A849ADM6"/>
<accession>A0A849ADM6</accession>
<organism evidence="3 4">
    <name type="scientific">Flexivirga aerilata</name>
    <dbReference type="NCBI Taxonomy" id="1656889"/>
    <lineage>
        <taxon>Bacteria</taxon>
        <taxon>Bacillati</taxon>
        <taxon>Actinomycetota</taxon>
        <taxon>Actinomycetes</taxon>
        <taxon>Micrococcales</taxon>
        <taxon>Dermacoccaceae</taxon>
        <taxon>Flexivirga</taxon>
    </lineage>
</organism>
<dbReference type="Proteomes" id="UP000557772">
    <property type="component" value="Unassembled WGS sequence"/>
</dbReference>
<feature type="region of interest" description="Disordered" evidence="1">
    <location>
        <begin position="1"/>
        <end position="29"/>
    </location>
</feature>
<dbReference type="RefSeq" id="WP_171153314.1">
    <property type="nucleotide sequence ID" value="NZ_JABENB010000001.1"/>
</dbReference>
<dbReference type="EMBL" id="JABENB010000001">
    <property type="protein sequence ID" value="NNG38974.1"/>
    <property type="molecule type" value="Genomic_DNA"/>
</dbReference>
<proteinExistence type="predicted"/>